<evidence type="ECO:0000259" key="2">
    <source>
        <dbReference type="Pfam" id="PF02463"/>
    </source>
</evidence>
<accession>A0A4Q0SVW9</accession>
<gene>
    <name evidence="3" type="ORF">XH94_00135</name>
</gene>
<dbReference type="PANTHER" id="PTHR32182:SF0">
    <property type="entry name" value="DNA REPLICATION AND REPAIR PROTEIN RECF"/>
    <property type="match status" value="1"/>
</dbReference>
<organism evidence="3 4">
    <name type="scientific">Bradyrhizobium zhanjiangense</name>
    <dbReference type="NCBI Taxonomy" id="1325107"/>
    <lineage>
        <taxon>Bacteria</taxon>
        <taxon>Pseudomonadati</taxon>
        <taxon>Pseudomonadota</taxon>
        <taxon>Alphaproteobacteria</taxon>
        <taxon>Hyphomicrobiales</taxon>
        <taxon>Nitrobacteraceae</taxon>
        <taxon>Bradyrhizobium</taxon>
    </lineage>
</organism>
<dbReference type="InterPro" id="IPR027417">
    <property type="entry name" value="P-loop_NTPase"/>
</dbReference>
<dbReference type="Proteomes" id="UP000290565">
    <property type="component" value="Unassembled WGS sequence"/>
</dbReference>
<dbReference type="Pfam" id="PF02463">
    <property type="entry name" value="SMC_N"/>
    <property type="match status" value="1"/>
</dbReference>
<evidence type="ECO:0000313" key="3">
    <source>
        <dbReference type="EMBL" id="RXH42739.1"/>
    </source>
</evidence>
<dbReference type="PANTHER" id="PTHR32182">
    <property type="entry name" value="DNA REPLICATION AND REPAIR PROTEIN RECF"/>
    <property type="match status" value="1"/>
</dbReference>
<dbReference type="EMBL" id="LBJM01000001">
    <property type="protein sequence ID" value="RXH42739.1"/>
    <property type="molecule type" value="Genomic_DNA"/>
</dbReference>
<dbReference type="Gene3D" id="3.40.50.300">
    <property type="entry name" value="P-loop containing nucleotide triphosphate hydrolases"/>
    <property type="match status" value="2"/>
</dbReference>
<evidence type="ECO:0000256" key="1">
    <source>
        <dbReference type="SAM" id="Coils"/>
    </source>
</evidence>
<dbReference type="GO" id="GO:0006302">
    <property type="term" value="P:double-strand break repair"/>
    <property type="evidence" value="ECO:0007669"/>
    <property type="project" value="TreeGrafter"/>
</dbReference>
<name>A0A4Q0SVW9_9BRAD</name>
<proteinExistence type="predicted"/>
<dbReference type="InterPro" id="IPR003395">
    <property type="entry name" value="RecF/RecN/SMC_N"/>
</dbReference>
<reference evidence="3 4" key="1">
    <citation type="submission" date="2015-04" db="EMBL/GenBank/DDBJ databases">
        <title>Comparative genomics of rhizobia nodulating Arachis hypogaea in China.</title>
        <authorList>
            <person name="Li Y."/>
        </authorList>
    </citation>
    <scope>NUCLEOTIDE SEQUENCE [LARGE SCALE GENOMIC DNA]</scope>
    <source>
        <strain evidence="3 4">CCBAU 51787</strain>
    </source>
</reference>
<comment type="caution">
    <text evidence="3">The sequence shown here is derived from an EMBL/GenBank/DDBJ whole genome shotgun (WGS) entry which is preliminary data.</text>
</comment>
<sequence length="816" mass="90177">MIRLEHAHIEEMRGIRNLDIAFDQKTFSISGPNGSGKSGVIDAVEFGLTGRISRLTGTGTKSLSIAEHAPHVDRVRFPDAALVKLKVYFPALKKSATITRKVSAPKKPKIEPADPDIKAAFEQLADHPEIALSRRDILRFILVEPSRRAEEVQTILKLEEIGEKRAVLNSAQNRVNALKRTAEAQFQAARSSLLTHMQIPSVKIDDLLASANARRKLLGLPLLDQLTPDTRLDAGLTSGHPTPAFNKQSALRDLTAMAATRRQLPELAKGEVAALLAIISTLAGDPALLTSLRRRTLVEQGIELIDGPQCPLCDSSWESERHLRNHLAIKLEKSDEAQRLQKDLFANANVLDHAVSGWLSQLAAVRRLAATLEDEAFAAAIDQWTTELATLQGSFRSLDGLRSISERLACGWHAVPEGFDEAAASFAKMVTELPDQTATVDAQTFLSTAQIRLADFRETMRADKATDIAVAAATCAYTTYCEVMDAELEALYDNVQQDFSTFYRLINEDDEGEFTAKLSPSAGKLDFDVNFFERGLYPPGAFHSEGHQDSMGVCLYLALMKRLFGNQFTFALLDDVVMSVDTGHRYQFCKLLKTHFRDTQFVITTHDRTWAEQMKSAGLVTGKTSLRFHSWTIDTGPLVESNVEVWDEIKTALDKNKVGVAAAALRRHLEYVSRHLADQLGAAVVFRGDGGYELNDLLPPVLARFKTICAKAADAAQSWGNEKGKAEATALKAKLSASNAASSVEQWAINKAVHYNEWENFGKRDFAPVANAFRELLECFRCESCESWLFVTPRHKPMSLRCACDTVSLNLESKPK</sequence>
<dbReference type="SUPFAM" id="SSF52540">
    <property type="entry name" value="P-loop containing nucleoside triphosphate hydrolases"/>
    <property type="match status" value="1"/>
</dbReference>
<feature type="coiled-coil region" evidence="1">
    <location>
        <begin position="161"/>
        <end position="188"/>
    </location>
</feature>
<keyword evidence="1" id="KW-0175">Coiled coil</keyword>
<protein>
    <submittedName>
        <fullName evidence="3">Chromosome segregation protein SMC</fullName>
    </submittedName>
</protein>
<feature type="domain" description="RecF/RecN/SMC N-terminal" evidence="2">
    <location>
        <begin position="5"/>
        <end position="617"/>
    </location>
</feature>
<dbReference type="GO" id="GO:0000731">
    <property type="term" value="P:DNA synthesis involved in DNA repair"/>
    <property type="evidence" value="ECO:0007669"/>
    <property type="project" value="TreeGrafter"/>
</dbReference>
<evidence type="ECO:0000313" key="4">
    <source>
        <dbReference type="Proteomes" id="UP000290565"/>
    </source>
</evidence>
<dbReference type="AlphaFoldDB" id="A0A4Q0SVW9"/>